<accession>A0A0B2VZQ9</accession>
<evidence type="ECO:0000259" key="2">
    <source>
        <dbReference type="Pfam" id="PF07773"/>
    </source>
</evidence>
<dbReference type="OrthoDB" id="2104337at2759"/>
<keyword evidence="4" id="KW-1185">Reference proteome</keyword>
<dbReference type="GO" id="GO:0035869">
    <property type="term" value="C:ciliary transition zone"/>
    <property type="evidence" value="ECO:0007669"/>
    <property type="project" value="TreeGrafter"/>
</dbReference>
<reference evidence="3 4" key="1">
    <citation type="submission" date="2014-11" db="EMBL/GenBank/DDBJ databases">
        <title>Genetic blueprint of the zoonotic pathogen Toxocara canis.</title>
        <authorList>
            <person name="Zhu X.-Q."/>
            <person name="Korhonen P.K."/>
            <person name="Cai H."/>
            <person name="Young N.D."/>
            <person name="Nejsum P."/>
            <person name="von Samson-Himmelstjerna G."/>
            <person name="Boag P.R."/>
            <person name="Tan P."/>
            <person name="Li Q."/>
            <person name="Min J."/>
            <person name="Yang Y."/>
            <person name="Wang X."/>
            <person name="Fang X."/>
            <person name="Hall R.S."/>
            <person name="Hofmann A."/>
            <person name="Sternberg P.W."/>
            <person name="Jex A.R."/>
            <person name="Gasser R.B."/>
        </authorList>
    </citation>
    <scope>NUCLEOTIDE SEQUENCE [LARGE SCALE GENOMIC DNA]</scope>
    <source>
        <strain evidence="3">PN_DK_2014</strain>
    </source>
</reference>
<keyword evidence="1" id="KW-0472">Membrane</keyword>
<dbReference type="OMA" id="IDIRLPH"/>
<dbReference type="InterPro" id="IPR011677">
    <property type="entry name" value="TCTN1-3_dom"/>
</dbReference>
<organism evidence="3 4">
    <name type="scientific">Toxocara canis</name>
    <name type="common">Canine roundworm</name>
    <dbReference type="NCBI Taxonomy" id="6265"/>
    <lineage>
        <taxon>Eukaryota</taxon>
        <taxon>Metazoa</taxon>
        <taxon>Ecdysozoa</taxon>
        <taxon>Nematoda</taxon>
        <taxon>Chromadorea</taxon>
        <taxon>Rhabditida</taxon>
        <taxon>Spirurina</taxon>
        <taxon>Ascaridomorpha</taxon>
        <taxon>Ascaridoidea</taxon>
        <taxon>Toxocaridae</taxon>
        <taxon>Toxocara</taxon>
    </lineage>
</organism>
<dbReference type="STRING" id="6265.A0A0B2VZQ9"/>
<dbReference type="PANTHER" id="PTHR14611:SF2">
    <property type="entry name" value="TECTONIC"/>
    <property type="match status" value="1"/>
</dbReference>
<dbReference type="EMBL" id="JPKZ01000509">
    <property type="protein sequence ID" value="KHN86909.1"/>
    <property type="molecule type" value="Genomic_DNA"/>
</dbReference>
<keyword evidence="1" id="KW-0812">Transmembrane</keyword>
<evidence type="ECO:0000313" key="4">
    <source>
        <dbReference type="Proteomes" id="UP000031036"/>
    </source>
</evidence>
<protein>
    <submittedName>
        <fullName evidence="3">Tectonic-1</fullName>
    </submittedName>
</protein>
<dbReference type="Proteomes" id="UP000031036">
    <property type="component" value="Unassembled WGS sequence"/>
</dbReference>
<gene>
    <name evidence="3" type="primary">TCTN1</name>
    <name evidence="3" type="ORF">Tcan_15098</name>
</gene>
<dbReference type="GO" id="GO:0060271">
    <property type="term" value="P:cilium assembly"/>
    <property type="evidence" value="ECO:0007669"/>
    <property type="project" value="TreeGrafter"/>
</dbReference>
<dbReference type="Pfam" id="PF07773">
    <property type="entry name" value="TCTN_DUF1619"/>
    <property type="match status" value="1"/>
</dbReference>
<feature type="domain" description="Tectonic-1-3" evidence="2">
    <location>
        <begin position="257"/>
        <end position="411"/>
    </location>
</feature>
<dbReference type="PANTHER" id="PTHR14611">
    <property type="entry name" value="TECTONIC FAMILY MEMBER"/>
    <property type="match status" value="1"/>
</dbReference>
<dbReference type="AlphaFoldDB" id="A0A0B2VZQ9"/>
<feature type="transmembrane region" description="Helical" evidence="1">
    <location>
        <begin position="446"/>
        <end position="467"/>
    </location>
</feature>
<dbReference type="InterPro" id="IPR040354">
    <property type="entry name" value="TCTN1-3"/>
</dbReference>
<evidence type="ECO:0000313" key="3">
    <source>
        <dbReference type="EMBL" id="KHN86909.1"/>
    </source>
</evidence>
<proteinExistence type="predicted"/>
<keyword evidence="1" id="KW-1133">Transmembrane helix</keyword>
<sequence>MLVSIATAAMRFERHIVLLCVQSILADVCINSVFLHSTTSMLPSSQLLCVINENGAKRVYDEPVAIGTLKELDKLIPPHQQRRIANLNLNDVVMVEEGDGVKTPLEYPTSVFSNKCTGTAFIPIGRNFSSECNLSWKAFNSSECTKTSFLNAIYYARYPFVVMFDNGSALVDAQSSDIRRSVWSNELCRDVATKVRLTFLTDGRNVTNVTFEFGYDTVTRENFTTIHYQIEVFFEDSSSADRVTPPDTSSSDGNSQGYDLLDPILTSDGYFKLPFRHHCNDSGTVQIRFGVDITTGCKMIVSECASLRWQIKQLFTSFEYLNISSSPSLRSSQANVFIDSEPPTTRSSSVNCDLTTSVTVEIGFARQGDQLNFKRRIISVAYRYAQAQPYSLNEYPQNTIPIVFFVHFVDISTPATNVFARMPTINLALPSDFFYPFLTSSAQQHFVKFCLIYATALAVLLLARTIFEYRT</sequence>
<evidence type="ECO:0000256" key="1">
    <source>
        <dbReference type="SAM" id="Phobius"/>
    </source>
</evidence>
<comment type="caution">
    <text evidence="3">The sequence shown here is derived from an EMBL/GenBank/DDBJ whole genome shotgun (WGS) entry which is preliminary data.</text>
</comment>
<name>A0A0B2VZQ9_TOXCA</name>